<keyword evidence="4" id="KW-1185">Reference proteome</keyword>
<dbReference type="GO" id="GO:0016787">
    <property type="term" value="F:hydrolase activity"/>
    <property type="evidence" value="ECO:0007669"/>
    <property type="project" value="UniProtKB-KW"/>
</dbReference>
<keyword evidence="1" id="KW-0472">Membrane</keyword>
<dbReference type="RefSeq" id="WP_259487330.1">
    <property type="nucleotide sequence ID" value="NZ_JANTEZ010000006.1"/>
</dbReference>
<keyword evidence="3" id="KW-0378">Hydrolase</keyword>
<evidence type="ECO:0000313" key="3">
    <source>
        <dbReference type="EMBL" id="MCS5715819.1"/>
    </source>
</evidence>
<dbReference type="Proteomes" id="UP001165580">
    <property type="component" value="Unassembled WGS sequence"/>
</dbReference>
<dbReference type="EMBL" id="JANTEZ010000006">
    <property type="protein sequence ID" value="MCS5715819.1"/>
    <property type="molecule type" value="Genomic_DNA"/>
</dbReference>
<feature type="domain" description="SGNH hydrolase-type esterase" evidence="2">
    <location>
        <begin position="271"/>
        <end position="441"/>
    </location>
</feature>
<evidence type="ECO:0000256" key="1">
    <source>
        <dbReference type="SAM" id="Phobius"/>
    </source>
</evidence>
<evidence type="ECO:0000313" key="4">
    <source>
        <dbReference type="Proteomes" id="UP001165580"/>
    </source>
</evidence>
<comment type="caution">
    <text evidence="3">The sequence shown here is derived from an EMBL/GenBank/DDBJ whole genome shotgun (WGS) entry which is preliminary data.</text>
</comment>
<keyword evidence="1" id="KW-0812">Transmembrane</keyword>
<reference evidence="3" key="1">
    <citation type="submission" date="2022-08" db="EMBL/GenBank/DDBJ databases">
        <authorList>
            <person name="Deng Y."/>
            <person name="Han X.-F."/>
            <person name="Zhang Y.-Q."/>
        </authorList>
    </citation>
    <scope>NUCLEOTIDE SEQUENCE</scope>
    <source>
        <strain evidence="3">CPCC 205716</strain>
    </source>
</reference>
<organism evidence="3 4">
    <name type="scientific">Herbiconiux gentiana</name>
    <dbReference type="NCBI Taxonomy" id="2970912"/>
    <lineage>
        <taxon>Bacteria</taxon>
        <taxon>Bacillati</taxon>
        <taxon>Actinomycetota</taxon>
        <taxon>Actinomycetes</taxon>
        <taxon>Micrococcales</taxon>
        <taxon>Microbacteriaceae</taxon>
        <taxon>Herbiconiux</taxon>
    </lineage>
</organism>
<dbReference type="InterPro" id="IPR036514">
    <property type="entry name" value="SGNH_hydro_sf"/>
</dbReference>
<gene>
    <name evidence="3" type="ORF">NVV95_14805</name>
</gene>
<feature type="transmembrane region" description="Helical" evidence="1">
    <location>
        <begin position="27"/>
        <end position="51"/>
    </location>
</feature>
<dbReference type="CDD" id="cd00229">
    <property type="entry name" value="SGNH_hydrolase"/>
    <property type="match status" value="1"/>
</dbReference>
<accession>A0ABT2GLK7</accession>
<proteinExistence type="predicted"/>
<protein>
    <submittedName>
        <fullName evidence="3">SGNH/GDSL hydrolase family protein</fullName>
    </submittedName>
</protein>
<evidence type="ECO:0000259" key="2">
    <source>
        <dbReference type="Pfam" id="PF13472"/>
    </source>
</evidence>
<dbReference type="SUPFAM" id="SSF52266">
    <property type="entry name" value="SGNH hydrolase"/>
    <property type="match status" value="1"/>
</dbReference>
<dbReference type="Pfam" id="PF13472">
    <property type="entry name" value="Lipase_GDSL_2"/>
    <property type="match status" value="1"/>
</dbReference>
<name>A0ABT2GLK7_9MICO</name>
<sequence length="452" mass="47601">MERRPARERIGAARSRVRGIAERRPRLLIGITAACAALALVASGISVWAVASEPAPEPTLVADGPGPSGLTLRRQAGSPERTVDYSFGHTIDHAVPSPSARLDAAMRVPFELGADATAFRVHLRNWQFDTEQVFTDPVTITGMAVGEQAASPIGAGGASVTGLSGEFEGAPVGVSGTVNLAAEGVVTDWIEPDRFALEAHTGYLLALGFTAPAGATLATTPGVSWLDTGGASQRFAASGPVGQAVSLGYFDVWIEYRVDPDVPVLVSIGHSLNAPGSYDEAASPTRGQATAWPQQWALSNDAAAVTFASPGAQTPVFAPGSAKWDEYGELDPDVVTIWTASNDIAHGRPLADIQRDWAGMVATVHRSWPDARVYALTEPPRDLGPAEEQTRLDWNAWLALVPAGIDRVIDADYALRDPLQPSLLRADVNADGIHFSARGHSIIAGLVPVPRL</sequence>
<dbReference type="InterPro" id="IPR013830">
    <property type="entry name" value="SGNH_hydro"/>
</dbReference>
<keyword evidence="1" id="KW-1133">Transmembrane helix</keyword>
<dbReference type="Gene3D" id="3.40.50.1110">
    <property type="entry name" value="SGNH hydrolase"/>
    <property type="match status" value="1"/>
</dbReference>